<accession>A0A9N9Y1X2</accession>
<evidence type="ECO:0000259" key="1">
    <source>
        <dbReference type="Pfam" id="PF06985"/>
    </source>
</evidence>
<dbReference type="Proteomes" id="UP000754883">
    <property type="component" value="Unassembled WGS sequence"/>
</dbReference>
<proteinExistence type="predicted"/>
<reference evidence="3" key="1">
    <citation type="submission" date="2019-06" db="EMBL/GenBank/DDBJ databases">
        <authorList>
            <person name="Broberg M."/>
        </authorList>
    </citation>
    <scope>NUCLEOTIDE SEQUENCE [LARGE SCALE GENOMIC DNA]</scope>
</reference>
<comment type="caution">
    <text evidence="2">The sequence shown here is derived from an EMBL/GenBank/DDBJ whole genome shotgun (WGS) entry which is preliminary data.</text>
</comment>
<keyword evidence="3" id="KW-1185">Reference proteome</keyword>
<dbReference type="PANTHER" id="PTHR24148">
    <property type="entry name" value="ANKYRIN REPEAT DOMAIN-CONTAINING PROTEIN 39 HOMOLOG-RELATED"/>
    <property type="match status" value="1"/>
</dbReference>
<protein>
    <recommendedName>
        <fullName evidence="1">Heterokaryon incompatibility domain-containing protein</fullName>
    </recommendedName>
</protein>
<dbReference type="Pfam" id="PF06985">
    <property type="entry name" value="HET"/>
    <property type="match status" value="1"/>
</dbReference>
<organism evidence="2 3">
    <name type="scientific">Clonostachys byssicola</name>
    <dbReference type="NCBI Taxonomy" id="160290"/>
    <lineage>
        <taxon>Eukaryota</taxon>
        <taxon>Fungi</taxon>
        <taxon>Dikarya</taxon>
        <taxon>Ascomycota</taxon>
        <taxon>Pezizomycotina</taxon>
        <taxon>Sordariomycetes</taxon>
        <taxon>Hypocreomycetidae</taxon>
        <taxon>Hypocreales</taxon>
        <taxon>Bionectriaceae</taxon>
        <taxon>Clonostachys</taxon>
    </lineage>
</organism>
<evidence type="ECO:0000313" key="2">
    <source>
        <dbReference type="EMBL" id="CAG9988715.1"/>
    </source>
</evidence>
<name>A0A9N9Y1X2_9HYPO</name>
<dbReference type="OrthoDB" id="4850726at2759"/>
<dbReference type="AlphaFoldDB" id="A0A9N9Y1X2"/>
<dbReference type="InterPro" id="IPR010730">
    <property type="entry name" value="HET"/>
</dbReference>
<feature type="domain" description="Heterokaryon incompatibility" evidence="1">
    <location>
        <begin position="53"/>
        <end position="223"/>
    </location>
</feature>
<feature type="non-terminal residue" evidence="2">
    <location>
        <position position="1"/>
    </location>
</feature>
<dbReference type="EMBL" id="CABFNO020001454">
    <property type="protein sequence ID" value="CAG9988715.1"/>
    <property type="molecule type" value="Genomic_DNA"/>
</dbReference>
<dbReference type="Pfam" id="PF26639">
    <property type="entry name" value="Het-6_barrel"/>
    <property type="match status" value="1"/>
</dbReference>
<dbReference type="PANTHER" id="PTHR24148:SF64">
    <property type="entry name" value="HETEROKARYON INCOMPATIBILITY DOMAIN-CONTAINING PROTEIN"/>
    <property type="match status" value="1"/>
</dbReference>
<evidence type="ECO:0000313" key="3">
    <source>
        <dbReference type="Proteomes" id="UP000754883"/>
    </source>
</evidence>
<gene>
    <name evidence="2" type="ORF">CBYS24578_00014129</name>
</gene>
<dbReference type="InterPro" id="IPR052895">
    <property type="entry name" value="HetReg/Transcr_Mod"/>
</dbReference>
<reference evidence="2 3" key="2">
    <citation type="submission" date="2021-10" db="EMBL/GenBank/DDBJ databases">
        <authorList>
            <person name="Piombo E."/>
        </authorList>
    </citation>
    <scope>NUCLEOTIDE SEQUENCE [LARGE SCALE GENOMIC DNA]</scope>
</reference>
<sequence>MKPASIYDQVPLKRGRPSQLQLRLLSLAGGADDEPLAAHIYATSLDESDLPIFEALSYVWGPTNAPGKITLVPGDDAGNAIEAARHASTLEVTANLASALKHLRYPDRARVLWVDAICIDQSNLVERNTHVQKMGEVYEAASRVLIWLGPEADDSTLVIKALSSLSSKVMCNHALNSMQMIDQNMDRSLAHPLVPVPFSENESRGLNKLLRRPWFGRLWVIQEAIKGSSRAVLVCGHSSMLWSSFTNALFCILKKDLEDEIEECDWIGDFLEPFLDIHNTGAWPSMDNFMRNTRMMSCTDHRDRIYAVAPLAGVPLNKLKITPDYSLPVSEVYKNFMLKWIDFSQTLGLMGVFEINAAGPSWIPGYNSSPQCDFWTHSEACCGIAADVKYLGSNKLRVAGVQFATVEGVKPLLMAECEADCILSCVRNITPRGIQSKTYPTGCRASLALAATLVCALDPMDEPDEDTDPDDRYDIEDDDFMKLFYVSGQGRSLATTKEGYYVLAPKDTQPGDAVCTLLGLENHIVLRPVGRREYRVIGQCFVHGLNFGESLLGDFPTDWSRGKVHIEEGGESYWTVDFVNRKTGKARGKDPRFDGIRHSEIFCGNE</sequence>